<gene>
    <name evidence="3" type="ORF">S01H1_58401</name>
</gene>
<feature type="domain" description="Solute-binding protein family 5" evidence="2">
    <location>
        <begin position="1"/>
        <end position="238"/>
    </location>
</feature>
<comment type="caution">
    <text evidence="3">The sequence shown here is derived from an EMBL/GenBank/DDBJ whole genome shotgun (WGS) entry which is preliminary data.</text>
</comment>
<feature type="non-terminal residue" evidence="3">
    <location>
        <position position="1"/>
    </location>
</feature>
<protein>
    <recommendedName>
        <fullName evidence="2">Solute-binding protein family 5 domain-containing protein</fullName>
    </recommendedName>
</protein>
<evidence type="ECO:0000256" key="1">
    <source>
        <dbReference type="ARBA" id="ARBA00022729"/>
    </source>
</evidence>
<dbReference type="PANTHER" id="PTHR30290:SF38">
    <property type="entry name" value="D,D-DIPEPTIDE-BINDING PERIPLASMIC PROTEIN DDPA-RELATED"/>
    <property type="match status" value="1"/>
</dbReference>
<proteinExistence type="predicted"/>
<dbReference type="SUPFAM" id="SSF53850">
    <property type="entry name" value="Periplasmic binding protein-like II"/>
    <property type="match status" value="1"/>
</dbReference>
<dbReference type="EMBL" id="BARS01038151">
    <property type="protein sequence ID" value="GAG19329.1"/>
    <property type="molecule type" value="Genomic_DNA"/>
</dbReference>
<dbReference type="PANTHER" id="PTHR30290">
    <property type="entry name" value="PERIPLASMIC BINDING COMPONENT OF ABC TRANSPORTER"/>
    <property type="match status" value="1"/>
</dbReference>
<name>X0VLV0_9ZZZZ</name>
<dbReference type="GO" id="GO:1904680">
    <property type="term" value="F:peptide transmembrane transporter activity"/>
    <property type="evidence" value="ECO:0007669"/>
    <property type="project" value="TreeGrafter"/>
</dbReference>
<organism evidence="3">
    <name type="scientific">marine sediment metagenome</name>
    <dbReference type="NCBI Taxonomy" id="412755"/>
    <lineage>
        <taxon>unclassified sequences</taxon>
        <taxon>metagenomes</taxon>
        <taxon>ecological metagenomes</taxon>
    </lineage>
</organism>
<dbReference type="InterPro" id="IPR000914">
    <property type="entry name" value="SBP_5_dom"/>
</dbReference>
<evidence type="ECO:0000259" key="2">
    <source>
        <dbReference type="Pfam" id="PF00496"/>
    </source>
</evidence>
<sequence>WDLSDDKLTWTFYLRKGVKFQKEYGELTAEDVKVSIERFRRVAERGSDFDSVTEIIIVDPYTIQFKLSAPTRLLTALSTTVNGTAIYPKAILDEYGDTPIPAAGIVGTGPYELESWTEEKVVLRRFEDYTPFTDFSATGYGGYRIAYLDKIVFNYVPEATARIAGVETGMYDLATEIPLSEADRLRQNPDLVLRSFSPYYKPIYFVNCTEWPTSDIRIRQALRLAADMERVLHFTAYGKEDFYTPDNSVFFDDQKK</sequence>
<dbReference type="GO" id="GO:0015833">
    <property type="term" value="P:peptide transport"/>
    <property type="evidence" value="ECO:0007669"/>
    <property type="project" value="TreeGrafter"/>
</dbReference>
<dbReference type="Gene3D" id="3.40.190.10">
    <property type="entry name" value="Periplasmic binding protein-like II"/>
    <property type="match status" value="1"/>
</dbReference>
<dbReference type="AlphaFoldDB" id="X0VLV0"/>
<feature type="non-terminal residue" evidence="3">
    <location>
        <position position="256"/>
    </location>
</feature>
<accession>X0VLV0</accession>
<dbReference type="Gene3D" id="3.10.105.10">
    <property type="entry name" value="Dipeptide-binding Protein, Domain 3"/>
    <property type="match status" value="1"/>
</dbReference>
<reference evidence="3" key="1">
    <citation type="journal article" date="2014" name="Front. Microbiol.">
        <title>High frequency of phylogenetically diverse reductive dehalogenase-homologous genes in deep subseafloor sedimentary metagenomes.</title>
        <authorList>
            <person name="Kawai M."/>
            <person name="Futagami T."/>
            <person name="Toyoda A."/>
            <person name="Takaki Y."/>
            <person name="Nishi S."/>
            <person name="Hori S."/>
            <person name="Arai W."/>
            <person name="Tsubouchi T."/>
            <person name="Morono Y."/>
            <person name="Uchiyama I."/>
            <person name="Ito T."/>
            <person name="Fujiyama A."/>
            <person name="Inagaki F."/>
            <person name="Takami H."/>
        </authorList>
    </citation>
    <scope>NUCLEOTIDE SEQUENCE</scope>
    <source>
        <strain evidence="3">Expedition CK06-06</strain>
    </source>
</reference>
<dbReference type="Pfam" id="PF00496">
    <property type="entry name" value="SBP_bac_5"/>
    <property type="match status" value="1"/>
</dbReference>
<dbReference type="InterPro" id="IPR039424">
    <property type="entry name" value="SBP_5"/>
</dbReference>
<evidence type="ECO:0000313" key="3">
    <source>
        <dbReference type="EMBL" id="GAG19329.1"/>
    </source>
</evidence>
<dbReference type="Gene3D" id="3.90.76.10">
    <property type="entry name" value="Dipeptide-binding Protein, Domain 1"/>
    <property type="match status" value="1"/>
</dbReference>
<keyword evidence="1" id="KW-0732">Signal</keyword>